<proteinExistence type="inferred from homology"/>
<dbReference type="SUPFAM" id="SSF101852">
    <property type="entry name" value="Bacterial fluorinating enzyme, C-terminal domain"/>
    <property type="match status" value="1"/>
</dbReference>
<protein>
    <submittedName>
        <fullName evidence="5">SAM-dependent chlorinase/fluorinase</fullName>
    </submittedName>
</protein>
<keyword evidence="1" id="KW-0949">S-adenosyl-L-methionine</keyword>
<dbReference type="Proteomes" id="UP000644147">
    <property type="component" value="Unassembled WGS sequence"/>
</dbReference>
<dbReference type="InterPro" id="IPR023228">
    <property type="entry name" value="SAM_OH_AdoTrfase_N_sf"/>
</dbReference>
<feature type="domain" description="S-adenosyl-l-methionine hydroxide adenosyltransferase N-terminal" evidence="3">
    <location>
        <begin position="4"/>
        <end position="142"/>
    </location>
</feature>
<dbReference type="Pfam" id="PF01887">
    <property type="entry name" value="SAM_HAT_N"/>
    <property type="match status" value="1"/>
</dbReference>
<sequence>MPIITFLSDFGYRDHYVASVKARLLSSQPNTPLVDISHAVEPFDIAHAVYILSAVFRDFPEGTVHLVAVDTQNSKSGKYHAAKFQGHYFLAADNGIISLLTDSEPEELVEIATEIATSSPTRDWLGPAALHLASGGKLEDLGPKTTHMRQLLNRQLRLNDNAITGHVIHVDHYGNLITNITRDSIETIGHERSFTISFAREKVNRISERYTHQPEGECVCVYNSQNFLCIGINKGSAAELLGLDFDSQVDVHFPIVND</sequence>
<dbReference type="Pfam" id="PF20257">
    <property type="entry name" value="SAM_HAT_C"/>
    <property type="match status" value="1"/>
</dbReference>
<evidence type="ECO:0000313" key="6">
    <source>
        <dbReference type="Proteomes" id="UP000644147"/>
    </source>
</evidence>
<comment type="caution">
    <text evidence="5">The sequence shown here is derived from an EMBL/GenBank/DDBJ whole genome shotgun (WGS) entry which is preliminary data.</text>
</comment>
<dbReference type="Gene3D" id="3.40.50.10790">
    <property type="entry name" value="S-adenosyl-l-methionine hydroxide adenosyltransferase, N-terminal"/>
    <property type="match status" value="1"/>
</dbReference>
<dbReference type="PANTHER" id="PTHR35092:SF1">
    <property type="entry name" value="CHLORINASE MJ1651"/>
    <property type="match status" value="1"/>
</dbReference>
<evidence type="ECO:0000259" key="4">
    <source>
        <dbReference type="Pfam" id="PF20257"/>
    </source>
</evidence>
<evidence type="ECO:0000256" key="1">
    <source>
        <dbReference type="ARBA" id="ARBA00022691"/>
    </source>
</evidence>
<dbReference type="InterPro" id="IPR023227">
    <property type="entry name" value="SAM_OH_AdoTrfase_C_sf"/>
</dbReference>
<dbReference type="EMBL" id="JAEHFX010000002">
    <property type="protein sequence ID" value="MBK0402177.1"/>
    <property type="molecule type" value="Genomic_DNA"/>
</dbReference>
<dbReference type="Gene3D" id="2.40.30.90">
    <property type="entry name" value="Bacterial fluorinating enzyme like"/>
    <property type="match status" value="1"/>
</dbReference>
<evidence type="ECO:0000259" key="3">
    <source>
        <dbReference type="Pfam" id="PF01887"/>
    </source>
</evidence>
<feature type="domain" description="S-adenosyl-l-methionine hydroxide adenosyltransferase C-terminal" evidence="4">
    <location>
        <begin position="165"/>
        <end position="249"/>
    </location>
</feature>
<accession>A0ABS1BYD3</accession>
<dbReference type="PIRSF" id="PIRSF006779">
    <property type="entry name" value="UCP006779"/>
    <property type="match status" value="1"/>
</dbReference>
<comment type="similarity">
    <text evidence="2">Belongs to the SAM hydrolase / SAM-dependent halogenase family.</text>
</comment>
<gene>
    <name evidence="5" type="ORF">I5M27_04230</name>
</gene>
<evidence type="ECO:0000313" key="5">
    <source>
        <dbReference type="EMBL" id="MBK0402177.1"/>
    </source>
</evidence>
<dbReference type="PANTHER" id="PTHR35092">
    <property type="entry name" value="CHLORINASE MJ1651"/>
    <property type="match status" value="1"/>
</dbReference>
<dbReference type="InterPro" id="IPR002747">
    <property type="entry name" value="SAM_OH_AdoTrfase"/>
</dbReference>
<dbReference type="InterPro" id="IPR046469">
    <property type="entry name" value="SAM_HAT_N"/>
</dbReference>
<dbReference type="RefSeq" id="WP_200504891.1">
    <property type="nucleotide sequence ID" value="NZ_JAEHFX010000002.1"/>
</dbReference>
<keyword evidence="6" id="KW-1185">Reference proteome</keyword>
<dbReference type="InterPro" id="IPR046470">
    <property type="entry name" value="SAM_HAT_C"/>
</dbReference>
<organism evidence="5 6">
    <name type="scientific">Adhaeribacter terrigena</name>
    <dbReference type="NCBI Taxonomy" id="2793070"/>
    <lineage>
        <taxon>Bacteria</taxon>
        <taxon>Pseudomonadati</taxon>
        <taxon>Bacteroidota</taxon>
        <taxon>Cytophagia</taxon>
        <taxon>Cytophagales</taxon>
        <taxon>Hymenobacteraceae</taxon>
        <taxon>Adhaeribacter</taxon>
    </lineage>
</organism>
<evidence type="ECO:0000256" key="2">
    <source>
        <dbReference type="ARBA" id="ARBA00024035"/>
    </source>
</evidence>
<name>A0ABS1BYD3_9BACT</name>
<reference evidence="5 6" key="1">
    <citation type="submission" date="2020-12" db="EMBL/GenBank/DDBJ databases">
        <title>Bacterial novel species Adhaeribacter sp. BT258 isolated from soil.</title>
        <authorList>
            <person name="Jung H.-Y."/>
        </authorList>
    </citation>
    <scope>NUCLEOTIDE SEQUENCE [LARGE SCALE GENOMIC DNA]</scope>
    <source>
        <strain evidence="5 6">BT258</strain>
    </source>
</reference>
<dbReference type="SUPFAM" id="SSF102522">
    <property type="entry name" value="Bacterial fluorinating enzyme, N-terminal domain"/>
    <property type="match status" value="1"/>
</dbReference>